<dbReference type="PANTHER" id="PTHR35093:SF8">
    <property type="entry name" value="OUTER MEMBRANE PROTEIN NMB0088-RELATED"/>
    <property type="match status" value="1"/>
</dbReference>
<dbReference type="AlphaFoldDB" id="A0A254TJY3"/>
<keyword evidence="7" id="KW-0998">Cell outer membrane</keyword>
<keyword evidence="9" id="KW-1185">Reference proteome</keyword>
<name>A0A254TJY3_9BURK</name>
<evidence type="ECO:0000256" key="7">
    <source>
        <dbReference type="ARBA" id="ARBA00023237"/>
    </source>
</evidence>
<evidence type="ECO:0000256" key="1">
    <source>
        <dbReference type="ARBA" id="ARBA00004571"/>
    </source>
</evidence>
<evidence type="ECO:0000256" key="5">
    <source>
        <dbReference type="ARBA" id="ARBA00022729"/>
    </source>
</evidence>
<evidence type="ECO:0000313" key="9">
    <source>
        <dbReference type="Proteomes" id="UP000197535"/>
    </source>
</evidence>
<sequence length="499" mass="54253">MSLGNAVTADPPGTDAIHFNPAGLTHITGEVHSHSFGAVSLRAPASFRQGENFSIGGFTDDPLDGTSTGPMRQRVYIPGIGLPGWRLPGVILPGLGIAYNKEGSPFTWGVGNYISQAMSSDRTKDPNDPGRFAGKVMHLQRLVFAAPAVGYKMSDTLSVGASVPLAHQAFVFNTDMRMPNELLGIVGKVQQGWCPQNGGNIVDTFTFGLCGGGDEGRINPFKKAASIDLNMTAHVDPTINIGLLWEPLDWFGLGIVYQGGSKTKVSGQYTIRAEPMLRRFVEGMNSSLLGPIAAGVLGLPQSIPEEQKGNVSAIIPFPHRLQVGFKIKPTERLQFNVDANYADWKSWDALTLQFDQSIKLLEMARLFGVPDSSKLSLPRGYRNTLHFGYGMQAKVSENLTLRFGYEPRKSSIPQDKLDLVAPLPDTKLYSVGANYKISKEMDISVAASYMSGDYHVPANGSCNMNCDKFFNIVYNPYAGLDVTGGIRVRYFGVTLTKRF</sequence>
<organism evidence="8 9">
    <name type="scientific">Noviherbaspirillum denitrificans</name>
    <dbReference type="NCBI Taxonomy" id="1968433"/>
    <lineage>
        <taxon>Bacteria</taxon>
        <taxon>Pseudomonadati</taxon>
        <taxon>Pseudomonadota</taxon>
        <taxon>Betaproteobacteria</taxon>
        <taxon>Burkholderiales</taxon>
        <taxon>Oxalobacteraceae</taxon>
        <taxon>Noviherbaspirillum</taxon>
    </lineage>
</organism>
<dbReference type="InterPro" id="IPR005017">
    <property type="entry name" value="OMPP1/FadL/TodX"/>
</dbReference>
<comment type="caution">
    <text evidence="8">The sequence shown here is derived from an EMBL/GenBank/DDBJ whole genome shotgun (WGS) entry which is preliminary data.</text>
</comment>
<comment type="subcellular location">
    <subcellularLocation>
        <location evidence="1">Cell outer membrane</location>
        <topology evidence="1">Multi-pass membrane protein</topology>
    </subcellularLocation>
</comment>
<comment type="similarity">
    <text evidence="2">Belongs to the OmpP1/FadL family.</text>
</comment>
<keyword evidence="4" id="KW-0812">Transmembrane</keyword>
<dbReference type="GO" id="GO:0009279">
    <property type="term" value="C:cell outer membrane"/>
    <property type="evidence" value="ECO:0007669"/>
    <property type="project" value="UniProtKB-SubCell"/>
</dbReference>
<evidence type="ECO:0000256" key="3">
    <source>
        <dbReference type="ARBA" id="ARBA00022452"/>
    </source>
</evidence>
<proteinExistence type="inferred from homology"/>
<evidence type="ECO:0000256" key="6">
    <source>
        <dbReference type="ARBA" id="ARBA00023136"/>
    </source>
</evidence>
<reference evidence="8 9" key="1">
    <citation type="submission" date="2016-02" db="EMBL/GenBank/DDBJ databases">
        <authorList>
            <person name="Wen L."/>
            <person name="He K."/>
            <person name="Yang H."/>
        </authorList>
    </citation>
    <scope>NUCLEOTIDE SEQUENCE [LARGE SCALE GENOMIC DNA]</scope>
    <source>
        <strain evidence="8 9">TSA40</strain>
    </source>
</reference>
<evidence type="ECO:0000313" key="8">
    <source>
        <dbReference type="EMBL" id="OWW22926.1"/>
    </source>
</evidence>
<dbReference type="Pfam" id="PF03349">
    <property type="entry name" value="Toluene_X"/>
    <property type="match status" value="1"/>
</dbReference>
<dbReference type="PANTHER" id="PTHR35093">
    <property type="entry name" value="OUTER MEMBRANE PROTEIN NMB0088-RELATED"/>
    <property type="match status" value="1"/>
</dbReference>
<dbReference type="GO" id="GO:0015483">
    <property type="term" value="F:long-chain fatty acid transporting porin activity"/>
    <property type="evidence" value="ECO:0007669"/>
    <property type="project" value="TreeGrafter"/>
</dbReference>
<accession>A0A254TJY3</accession>
<evidence type="ECO:0000256" key="2">
    <source>
        <dbReference type="ARBA" id="ARBA00008163"/>
    </source>
</evidence>
<protein>
    <submittedName>
        <fullName evidence="8">Outer membrane transport protein</fullName>
    </submittedName>
</protein>
<gene>
    <name evidence="8" type="ORF">AYR66_17700</name>
</gene>
<dbReference type="Proteomes" id="UP000197535">
    <property type="component" value="Unassembled WGS sequence"/>
</dbReference>
<keyword evidence="3" id="KW-1134">Transmembrane beta strand</keyword>
<dbReference type="SUPFAM" id="SSF56935">
    <property type="entry name" value="Porins"/>
    <property type="match status" value="1"/>
</dbReference>
<dbReference type="Gene3D" id="2.40.160.60">
    <property type="entry name" value="Outer membrane protein transport protein (OMPP1/FadL/TodX)"/>
    <property type="match status" value="1"/>
</dbReference>
<evidence type="ECO:0000256" key="4">
    <source>
        <dbReference type="ARBA" id="ARBA00022692"/>
    </source>
</evidence>
<keyword evidence="5" id="KW-0732">Signal</keyword>
<dbReference type="EMBL" id="LSTO01000001">
    <property type="protein sequence ID" value="OWW22926.1"/>
    <property type="molecule type" value="Genomic_DNA"/>
</dbReference>
<keyword evidence="6" id="KW-0472">Membrane</keyword>